<keyword evidence="13" id="KW-1185">Reference proteome</keyword>
<dbReference type="InterPro" id="IPR051271">
    <property type="entry name" value="2C-system_Tx_regulators"/>
</dbReference>
<evidence type="ECO:0000256" key="2">
    <source>
        <dbReference type="ARBA" id="ARBA00022490"/>
    </source>
</evidence>
<evidence type="ECO:0000256" key="5">
    <source>
        <dbReference type="ARBA" id="ARBA00023015"/>
    </source>
</evidence>
<evidence type="ECO:0000256" key="1">
    <source>
        <dbReference type="ARBA" id="ARBA00004496"/>
    </source>
</evidence>
<dbReference type="Pfam" id="PF00072">
    <property type="entry name" value="Response_reg"/>
    <property type="match status" value="1"/>
</dbReference>
<dbReference type="SUPFAM" id="SSF52172">
    <property type="entry name" value="CheY-like"/>
    <property type="match status" value="1"/>
</dbReference>
<evidence type="ECO:0000256" key="4">
    <source>
        <dbReference type="ARBA" id="ARBA00023012"/>
    </source>
</evidence>
<dbReference type="EMBL" id="BAAARI010000001">
    <property type="protein sequence ID" value="GAA2566149.1"/>
    <property type="molecule type" value="Genomic_DNA"/>
</dbReference>
<dbReference type="InterPro" id="IPR005471">
    <property type="entry name" value="Tscrpt_reg_IclR_N"/>
</dbReference>
<dbReference type="Pfam" id="PF09339">
    <property type="entry name" value="HTH_IclR"/>
    <property type="match status" value="1"/>
</dbReference>
<dbReference type="SUPFAM" id="SSF46785">
    <property type="entry name" value="Winged helix' DNA-binding domain"/>
    <property type="match status" value="1"/>
</dbReference>
<organism evidence="12 13">
    <name type="scientific">Microbacterium binotii</name>
    <dbReference type="NCBI Taxonomy" id="462710"/>
    <lineage>
        <taxon>Bacteria</taxon>
        <taxon>Bacillati</taxon>
        <taxon>Actinomycetota</taxon>
        <taxon>Actinomycetes</taxon>
        <taxon>Micrococcales</taxon>
        <taxon>Microbacteriaceae</taxon>
        <taxon>Microbacterium</taxon>
    </lineage>
</organism>
<evidence type="ECO:0000256" key="10">
    <source>
        <dbReference type="PROSITE-ProRule" id="PRU00169"/>
    </source>
</evidence>
<dbReference type="InterPro" id="IPR011006">
    <property type="entry name" value="CheY-like_superfamily"/>
</dbReference>
<keyword evidence="2 9" id="KW-0963">Cytoplasm</keyword>
<sequence>MIQVLVVDDDALTLELHGQYVGRLDGFEVSGLCAGAAAAVRALIGPAPRPAVDLVLLDMTMPDASGLDVLRRIRAAGSTVDVIAVTSVRDADTVRATASLGVVQYLVKPFTFGVFRERLEQYAQARELRTPRGSATQAEIDALLGAGRTAPIPVTPKGISPDTLDAVGRAVRENQALSAAETARLLGLSRVSARRYLEHLVEIGAAERHGRHGRPGRPESEYRWSM</sequence>
<evidence type="ECO:0000256" key="7">
    <source>
        <dbReference type="ARBA" id="ARBA00023159"/>
    </source>
</evidence>
<dbReference type="PANTHER" id="PTHR45526:SF1">
    <property type="entry name" value="TRANSCRIPTIONAL REGULATORY PROTEIN DCUR-RELATED"/>
    <property type="match status" value="1"/>
</dbReference>
<dbReference type="Proteomes" id="UP001500274">
    <property type="component" value="Unassembled WGS sequence"/>
</dbReference>
<dbReference type="PIRSF" id="PIRSF006171">
    <property type="entry name" value="RR_citrat_malat"/>
    <property type="match status" value="1"/>
</dbReference>
<evidence type="ECO:0000259" key="11">
    <source>
        <dbReference type="PROSITE" id="PS50110"/>
    </source>
</evidence>
<feature type="modified residue" description="4-aspartylphosphate" evidence="10">
    <location>
        <position position="58"/>
    </location>
</feature>
<reference evidence="12 13" key="1">
    <citation type="journal article" date="2019" name="Int. J. Syst. Evol. Microbiol.">
        <title>The Global Catalogue of Microorganisms (GCM) 10K type strain sequencing project: providing services to taxonomists for standard genome sequencing and annotation.</title>
        <authorList>
            <consortium name="The Broad Institute Genomics Platform"/>
            <consortium name="The Broad Institute Genome Sequencing Center for Infectious Disease"/>
            <person name="Wu L."/>
            <person name="Ma J."/>
        </authorList>
    </citation>
    <scope>NUCLEOTIDE SEQUENCE [LARGE SCALE GENOMIC DNA]</scope>
    <source>
        <strain evidence="12 13">JCM 16365</strain>
    </source>
</reference>
<dbReference type="InterPro" id="IPR036388">
    <property type="entry name" value="WH-like_DNA-bd_sf"/>
</dbReference>
<comment type="subcellular location">
    <subcellularLocation>
        <location evidence="1 9">Cytoplasm</location>
    </subcellularLocation>
</comment>
<name>A0ABN3P4X4_9MICO</name>
<evidence type="ECO:0000313" key="13">
    <source>
        <dbReference type="Proteomes" id="UP001500274"/>
    </source>
</evidence>
<keyword evidence="8 9" id="KW-0804">Transcription</keyword>
<keyword evidence="5 9" id="KW-0805">Transcription regulation</keyword>
<keyword evidence="4 9" id="KW-0902">Two-component regulatory system</keyword>
<accession>A0ABN3P4X4</accession>
<proteinExistence type="predicted"/>
<gene>
    <name evidence="12" type="ORF">GCM10009862_00870</name>
</gene>
<evidence type="ECO:0000256" key="8">
    <source>
        <dbReference type="ARBA" id="ARBA00023163"/>
    </source>
</evidence>
<keyword evidence="3 10" id="KW-0597">Phosphoprotein</keyword>
<dbReference type="Gene3D" id="1.10.10.10">
    <property type="entry name" value="Winged helix-like DNA-binding domain superfamily/Winged helix DNA-binding domain"/>
    <property type="match status" value="1"/>
</dbReference>
<protein>
    <recommendedName>
        <fullName evidence="9">Transcriptional regulatory protein</fullName>
    </recommendedName>
</protein>
<dbReference type="SMART" id="SM00448">
    <property type="entry name" value="REC"/>
    <property type="match status" value="1"/>
</dbReference>
<evidence type="ECO:0000256" key="9">
    <source>
        <dbReference type="PIRNR" id="PIRNR006171"/>
    </source>
</evidence>
<comment type="caution">
    <text evidence="12">The sequence shown here is derived from an EMBL/GenBank/DDBJ whole genome shotgun (WGS) entry which is preliminary data.</text>
</comment>
<keyword evidence="6 9" id="KW-0238">DNA-binding</keyword>
<dbReference type="InterPro" id="IPR001789">
    <property type="entry name" value="Sig_transdc_resp-reg_receiver"/>
</dbReference>
<evidence type="ECO:0000256" key="3">
    <source>
        <dbReference type="ARBA" id="ARBA00022553"/>
    </source>
</evidence>
<dbReference type="RefSeq" id="WP_344225812.1">
    <property type="nucleotide sequence ID" value="NZ_BAAARI010000001.1"/>
</dbReference>
<dbReference type="Gene3D" id="3.40.50.2300">
    <property type="match status" value="1"/>
</dbReference>
<evidence type="ECO:0000256" key="6">
    <source>
        <dbReference type="ARBA" id="ARBA00023125"/>
    </source>
</evidence>
<dbReference type="PANTHER" id="PTHR45526">
    <property type="entry name" value="TRANSCRIPTIONAL REGULATORY PROTEIN DPIA"/>
    <property type="match status" value="1"/>
</dbReference>
<dbReference type="InterPro" id="IPR024187">
    <property type="entry name" value="Sig_transdc_resp-reg_cit/mal"/>
</dbReference>
<dbReference type="InterPro" id="IPR036390">
    <property type="entry name" value="WH_DNA-bd_sf"/>
</dbReference>
<dbReference type="PROSITE" id="PS50110">
    <property type="entry name" value="RESPONSE_REGULATORY"/>
    <property type="match status" value="1"/>
</dbReference>
<evidence type="ECO:0000313" key="12">
    <source>
        <dbReference type="EMBL" id="GAA2566149.1"/>
    </source>
</evidence>
<feature type="domain" description="Response regulatory" evidence="11">
    <location>
        <begin position="3"/>
        <end position="123"/>
    </location>
</feature>
<keyword evidence="7 9" id="KW-0010">Activator</keyword>